<sequence length="566" mass="61981">MADDTPVAAPAEAVEQPERAAAAAGDKLADQQSENVTTTQDNKTDTTSANDEKKEAEAGAVQAADAGNATEAKDEAAAAAGDAETATPEANGTPASSKKSSKDRRRSGATAEKSKLNKRKSMTKITHLKVQPGEYYLARLRSYAPWPSIICDEEMLPQSLLDTRPVTAAQPDGTYRADYADEGKRAHERTYPVMFFQSNEFAWIPNTQLTPVTPAECKDVSEKNKAKGLIEAYKVASEGHDLAYFKQMLTDHEAAIQQEIEEEEAAEAAKAAAKAEKEAAKEAAKEAKKATSKSKRKSKGPDTDVEMEDAEDSKKAKTSKKRKNETDGDAEKPAKTPKTSTKLKLTTPKAPAEEKKTPASKAKKPSSKKAKAADEDSTPEAKEPEKQADPAELKKKRRRRVFLFLRHKLQKGFISREMPPKEDEMAAMAGYFDKLEKHADLEVSIIRSTKINKVLKMIVKLDTIPRDEEFHFRHRAMGILTSWKSVLETDAPAPSDKETKPTANGAHKDDDAADTPKVETEEEKELESKTANEDTPMPDADKADENEPKKSTQDKPAEEKTVEAAA</sequence>
<accession>A0AAD6CBS6</accession>
<dbReference type="Gene3D" id="2.30.30.140">
    <property type="match status" value="1"/>
</dbReference>
<evidence type="ECO:0000313" key="4">
    <source>
        <dbReference type="Proteomes" id="UP001213681"/>
    </source>
</evidence>
<dbReference type="PANTHER" id="PTHR22910:SF6">
    <property type="entry name" value="PROTEIN MGARP"/>
    <property type="match status" value="1"/>
</dbReference>
<evidence type="ECO:0000313" key="3">
    <source>
        <dbReference type="EMBL" id="KAJ5455762.1"/>
    </source>
</evidence>
<feature type="region of interest" description="Disordered" evidence="1">
    <location>
        <begin position="490"/>
        <end position="566"/>
    </location>
</feature>
<feature type="compositionally biased region" description="Basic and acidic residues" evidence="1">
    <location>
        <begin position="539"/>
        <end position="566"/>
    </location>
</feature>
<feature type="region of interest" description="Disordered" evidence="1">
    <location>
        <begin position="280"/>
        <end position="394"/>
    </location>
</feature>
<feature type="compositionally biased region" description="Basic residues" evidence="1">
    <location>
        <begin position="361"/>
        <end position="370"/>
    </location>
</feature>
<feature type="domain" description="PWWP" evidence="2">
    <location>
        <begin position="132"/>
        <end position="215"/>
    </location>
</feature>
<evidence type="ECO:0000259" key="2">
    <source>
        <dbReference type="PROSITE" id="PS50812"/>
    </source>
</evidence>
<reference evidence="3" key="2">
    <citation type="journal article" date="2023" name="IMA Fungus">
        <title>Comparative genomic study of the Penicillium genus elucidates a diverse pangenome and 15 lateral gene transfer events.</title>
        <authorList>
            <person name="Petersen C."/>
            <person name="Sorensen T."/>
            <person name="Nielsen M.R."/>
            <person name="Sondergaard T.E."/>
            <person name="Sorensen J.L."/>
            <person name="Fitzpatrick D.A."/>
            <person name="Frisvad J.C."/>
            <person name="Nielsen K.L."/>
        </authorList>
    </citation>
    <scope>NUCLEOTIDE SEQUENCE</scope>
    <source>
        <strain evidence="3">IBT 16125</strain>
    </source>
</reference>
<dbReference type="Pfam" id="PF00855">
    <property type="entry name" value="PWWP"/>
    <property type="match status" value="1"/>
</dbReference>
<dbReference type="SUPFAM" id="SSF63748">
    <property type="entry name" value="Tudor/PWWP/MBT"/>
    <property type="match status" value="1"/>
</dbReference>
<dbReference type="Proteomes" id="UP001213681">
    <property type="component" value="Unassembled WGS sequence"/>
</dbReference>
<dbReference type="PANTHER" id="PTHR22910">
    <property type="entry name" value="PROTEIN MGARP"/>
    <property type="match status" value="1"/>
</dbReference>
<feature type="compositionally biased region" description="Low complexity" evidence="1">
    <location>
        <begin position="37"/>
        <end position="47"/>
    </location>
</feature>
<protein>
    <recommendedName>
        <fullName evidence="2">PWWP domain-containing protein</fullName>
    </recommendedName>
</protein>
<reference evidence="3" key="1">
    <citation type="submission" date="2022-12" db="EMBL/GenBank/DDBJ databases">
        <authorList>
            <person name="Petersen C."/>
        </authorList>
    </citation>
    <scope>NUCLEOTIDE SEQUENCE</scope>
    <source>
        <strain evidence="3">IBT 16125</strain>
    </source>
</reference>
<dbReference type="PROSITE" id="PS50812">
    <property type="entry name" value="PWWP"/>
    <property type="match status" value="1"/>
</dbReference>
<comment type="caution">
    <text evidence="3">The sequence shown here is derived from an EMBL/GenBank/DDBJ whole genome shotgun (WGS) entry which is preliminary data.</text>
</comment>
<feature type="compositionally biased region" description="Basic and acidic residues" evidence="1">
    <location>
        <begin position="280"/>
        <end position="289"/>
    </location>
</feature>
<dbReference type="SMART" id="SM00293">
    <property type="entry name" value="PWWP"/>
    <property type="match status" value="1"/>
</dbReference>
<name>A0AAD6CBS6_9EURO</name>
<feature type="region of interest" description="Disordered" evidence="1">
    <location>
        <begin position="1"/>
        <end position="121"/>
    </location>
</feature>
<organism evidence="3 4">
    <name type="scientific">Penicillium daleae</name>
    <dbReference type="NCBI Taxonomy" id="63821"/>
    <lineage>
        <taxon>Eukaryota</taxon>
        <taxon>Fungi</taxon>
        <taxon>Dikarya</taxon>
        <taxon>Ascomycota</taxon>
        <taxon>Pezizomycotina</taxon>
        <taxon>Eurotiomycetes</taxon>
        <taxon>Eurotiomycetidae</taxon>
        <taxon>Eurotiales</taxon>
        <taxon>Aspergillaceae</taxon>
        <taxon>Penicillium</taxon>
    </lineage>
</organism>
<dbReference type="GeneID" id="81597651"/>
<evidence type="ECO:0000256" key="1">
    <source>
        <dbReference type="SAM" id="MobiDB-lite"/>
    </source>
</evidence>
<feature type="compositionally biased region" description="Low complexity" evidence="1">
    <location>
        <begin position="77"/>
        <end position="90"/>
    </location>
</feature>
<dbReference type="AlphaFoldDB" id="A0AAD6CBS6"/>
<feature type="compositionally biased region" description="Low complexity" evidence="1">
    <location>
        <begin position="336"/>
        <end position="350"/>
    </location>
</feature>
<dbReference type="InterPro" id="IPR026093">
    <property type="entry name" value="MGARP"/>
</dbReference>
<feature type="compositionally biased region" description="Low complexity" evidence="1">
    <location>
        <begin position="1"/>
        <end position="24"/>
    </location>
</feature>
<feature type="compositionally biased region" description="Basic and acidic residues" evidence="1">
    <location>
        <begin position="495"/>
        <end position="519"/>
    </location>
</feature>
<keyword evidence="4" id="KW-1185">Reference proteome</keyword>
<feature type="compositionally biased region" description="Basic and acidic residues" evidence="1">
    <location>
        <begin position="371"/>
        <end position="393"/>
    </location>
</feature>
<feature type="compositionally biased region" description="Low complexity" evidence="1">
    <location>
        <begin position="58"/>
        <end position="70"/>
    </location>
</feature>
<proteinExistence type="predicted"/>
<dbReference type="RefSeq" id="XP_056768135.1">
    <property type="nucleotide sequence ID" value="XM_056907408.1"/>
</dbReference>
<dbReference type="EMBL" id="JAPVEA010000004">
    <property type="protein sequence ID" value="KAJ5455762.1"/>
    <property type="molecule type" value="Genomic_DNA"/>
</dbReference>
<feature type="compositionally biased region" description="Basic and acidic residues" evidence="1">
    <location>
        <begin position="324"/>
        <end position="334"/>
    </location>
</feature>
<dbReference type="GO" id="GO:0005739">
    <property type="term" value="C:mitochondrion"/>
    <property type="evidence" value="ECO:0007669"/>
    <property type="project" value="InterPro"/>
</dbReference>
<gene>
    <name evidence="3" type="ORF">N7458_004026</name>
</gene>
<dbReference type="InterPro" id="IPR000313">
    <property type="entry name" value="PWWP_dom"/>
</dbReference>